<proteinExistence type="inferred from homology"/>
<feature type="domain" description="Acyl-CoA dehydrogenase/oxidase N-terminal" evidence="10">
    <location>
        <begin position="24"/>
        <end position="136"/>
    </location>
</feature>
<dbReference type="FunFam" id="2.40.110.10:FF:000002">
    <property type="entry name" value="Acyl-CoA dehydrogenase fadE12"/>
    <property type="match status" value="1"/>
</dbReference>
<evidence type="ECO:0000256" key="4">
    <source>
        <dbReference type="ARBA" id="ARBA00022827"/>
    </source>
</evidence>
<name>A0AAF3E9T2_9BILA</name>
<reference evidence="12" key="1">
    <citation type="submission" date="2024-02" db="UniProtKB">
        <authorList>
            <consortium name="WormBaseParasite"/>
        </authorList>
    </citation>
    <scope>IDENTIFICATION</scope>
</reference>
<evidence type="ECO:0000256" key="2">
    <source>
        <dbReference type="ARBA" id="ARBA00009347"/>
    </source>
</evidence>
<dbReference type="Gene3D" id="2.40.110.10">
    <property type="entry name" value="Butyryl-CoA Dehydrogenase, subunit A, domain 2"/>
    <property type="match status" value="1"/>
</dbReference>
<evidence type="ECO:0000256" key="5">
    <source>
        <dbReference type="ARBA" id="ARBA00023002"/>
    </source>
</evidence>
<dbReference type="PANTHER" id="PTHR48083">
    <property type="entry name" value="MEDIUM-CHAIN SPECIFIC ACYL-COA DEHYDROGENASE, MITOCHONDRIAL-RELATED"/>
    <property type="match status" value="1"/>
</dbReference>
<dbReference type="WBParaSite" id="MBELARI_LOCUS10680">
    <property type="protein sequence ID" value="MBELARI_LOCUS10680"/>
    <property type="gene ID" value="MBELARI_LOCUS10680"/>
</dbReference>
<dbReference type="GO" id="GO:0050660">
    <property type="term" value="F:flavin adenine dinucleotide binding"/>
    <property type="evidence" value="ECO:0007669"/>
    <property type="project" value="InterPro"/>
</dbReference>
<evidence type="ECO:0000259" key="9">
    <source>
        <dbReference type="Pfam" id="PF02770"/>
    </source>
</evidence>
<dbReference type="InterPro" id="IPR050741">
    <property type="entry name" value="Acyl-CoA_dehydrogenase"/>
</dbReference>
<evidence type="ECO:0000259" key="10">
    <source>
        <dbReference type="Pfam" id="PF02771"/>
    </source>
</evidence>
<dbReference type="InterPro" id="IPR009100">
    <property type="entry name" value="AcylCoA_DH/oxidase_NM_dom_sf"/>
</dbReference>
<dbReference type="Gene3D" id="1.10.540.10">
    <property type="entry name" value="Acyl-CoA dehydrogenase/oxidase, N-terminal domain"/>
    <property type="match status" value="1"/>
</dbReference>
<feature type="domain" description="Acyl-CoA dehydrogenase/oxidase C-terminal" evidence="8">
    <location>
        <begin position="247"/>
        <end position="394"/>
    </location>
</feature>
<dbReference type="PROSITE" id="PS00073">
    <property type="entry name" value="ACYL_COA_DH_2"/>
    <property type="match status" value="1"/>
</dbReference>
<protein>
    <submittedName>
        <fullName evidence="12">Acyl-CoA dehydrogenase 6</fullName>
    </submittedName>
</protein>
<dbReference type="Pfam" id="PF02771">
    <property type="entry name" value="Acyl-CoA_dh_N"/>
    <property type="match status" value="1"/>
</dbReference>
<evidence type="ECO:0000256" key="1">
    <source>
        <dbReference type="ARBA" id="ARBA00001974"/>
    </source>
</evidence>
<dbReference type="GO" id="GO:0003995">
    <property type="term" value="F:acyl-CoA dehydrogenase activity"/>
    <property type="evidence" value="ECO:0007669"/>
    <property type="project" value="InterPro"/>
</dbReference>
<evidence type="ECO:0000256" key="3">
    <source>
        <dbReference type="ARBA" id="ARBA00022630"/>
    </source>
</evidence>
<dbReference type="InterPro" id="IPR009075">
    <property type="entry name" value="AcylCo_DH/oxidase_C"/>
</dbReference>
<dbReference type="Pfam" id="PF02770">
    <property type="entry name" value="Acyl-CoA_dh_M"/>
    <property type="match status" value="1"/>
</dbReference>
<evidence type="ECO:0000259" key="8">
    <source>
        <dbReference type="Pfam" id="PF00441"/>
    </source>
</evidence>
<dbReference type="SUPFAM" id="SSF56645">
    <property type="entry name" value="Acyl-CoA dehydrogenase NM domain-like"/>
    <property type="match status" value="1"/>
</dbReference>
<sequence length="398" mass="44285">MAAPKIATATRIIPTSAHILYKEGHWQIRESIGKFIEREVNPYVKEWENNCLFPAHSLFRSLGQLGVFAVNKSIDCGGLGLDCSYSIAVAEEMGTVRCGSIPMAVAVQSDMATPALALYGSERLKAEFLRPTINGELVSCIAVSELHAGSDVSAIRTRAQKIGDDYVLNGTKTWITNGIQADWACVLASTSADPPHKNKSLFVVPLNSPGVHRSRVAHKLGMHSSDTATLFFENVRVPAHHLIGKEGKGFEYQMQQFQDERLVTIAVLLKPMERCVEMTREYTKERHVFGKPIYENQVVHYRLAELQTEIESLRALLYRAVLERMAGTDVTLLASMGKLKAGRLARAVTDQCLQYWGGVGYTWENEVTRLYRDLRLHSIGAGADEIMLSIISRMMDTK</sequence>
<dbReference type="InterPro" id="IPR013786">
    <property type="entry name" value="AcylCoA_DH/ox_N"/>
</dbReference>
<evidence type="ECO:0000256" key="6">
    <source>
        <dbReference type="ARBA" id="ARBA00049552"/>
    </source>
</evidence>
<dbReference type="SUPFAM" id="SSF47203">
    <property type="entry name" value="Acyl-CoA dehydrogenase C-terminal domain-like"/>
    <property type="match status" value="1"/>
</dbReference>
<comment type="similarity">
    <text evidence="2 7">Belongs to the acyl-CoA dehydrogenase family.</text>
</comment>
<evidence type="ECO:0000313" key="11">
    <source>
        <dbReference type="Proteomes" id="UP000887575"/>
    </source>
</evidence>
<accession>A0AAF3E9T2</accession>
<evidence type="ECO:0000256" key="7">
    <source>
        <dbReference type="RuleBase" id="RU362125"/>
    </source>
</evidence>
<dbReference type="InterPro" id="IPR046373">
    <property type="entry name" value="Acyl-CoA_Oxase/DH_mid-dom_sf"/>
</dbReference>
<dbReference type="InterPro" id="IPR006089">
    <property type="entry name" value="Acyl-CoA_DH_CS"/>
</dbReference>
<dbReference type="Gene3D" id="1.20.140.10">
    <property type="entry name" value="Butyryl-CoA Dehydrogenase, subunit A, domain 3"/>
    <property type="match status" value="1"/>
</dbReference>
<keyword evidence="3 7" id="KW-0285">Flavoprotein</keyword>
<dbReference type="GO" id="GO:0033539">
    <property type="term" value="P:fatty acid beta-oxidation using acyl-CoA dehydrogenase"/>
    <property type="evidence" value="ECO:0007669"/>
    <property type="project" value="TreeGrafter"/>
</dbReference>
<dbReference type="InterPro" id="IPR037069">
    <property type="entry name" value="AcylCoA_DH/ox_N_sf"/>
</dbReference>
<dbReference type="InterPro" id="IPR006091">
    <property type="entry name" value="Acyl-CoA_Oxase/DH_mid-dom"/>
</dbReference>
<evidence type="ECO:0000313" key="12">
    <source>
        <dbReference type="WBParaSite" id="MBELARI_LOCUS10680"/>
    </source>
</evidence>
<keyword evidence="11" id="KW-1185">Reference proteome</keyword>
<comment type="catalytic activity">
    <reaction evidence="6">
        <text>(2S)-2-methylbutanoyl-CoA + oxidized [electron-transfer flavoprotein] + H(+) = (2E)-2-methylbut-2-enoyl-CoA + reduced [electron-transfer flavoprotein]</text>
        <dbReference type="Rhea" id="RHEA:48256"/>
        <dbReference type="Rhea" id="RHEA-COMP:10685"/>
        <dbReference type="Rhea" id="RHEA-COMP:10686"/>
        <dbReference type="ChEBI" id="CHEBI:15378"/>
        <dbReference type="ChEBI" id="CHEBI:57337"/>
        <dbReference type="ChEBI" id="CHEBI:57692"/>
        <dbReference type="ChEBI" id="CHEBI:58307"/>
        <dbReference type="ChEBI" id="CHEBI:88166"/>
    </reaction>
    <physiologicalReaction direction="left-to-right" evidence="6">
        <dbReference type="Rhea" id="RHEA:48257"/>
    </physiologicalReaction>
</comment>
<organism evidence="11 12">
    <name type="scientific">Mesorhabditis belari</name>
    <dbReference type="NCBI Taxonomy" id="2138241"/>
    <lineage>
        <taxon>Eukaryota</taxon>
        <taxon>Metazoa</taxon>
        <taxon>Ecdysozoa</taxon>
        <taxon>Nematoda</taxon>
        <taxon>Chromadorea</taxon>
        <taxon>Rhabditida</taxon>
        <taxon>Rhabditina</taxon>
        <taxon>Rhabditomorpha</taxon>
        <taxon>Rhabditoidea</taxon>
        <taxon>Rhabditidae</taxon>
        <taxon>Mesorhabditinae</taxon>
        <taxon>Mesorhabditis</taxon>
    </lineage>
</organism>
<dbReference type="Proteomes" id="UP000887575">
    <property type="component" value="Unassembled WGS sequence"/>
</dbReference>
<dbReference type="InterPro" id="IPR036250">
    <property type="entry name" value="AcylCo_DH-like_C"/>
</dbReference>
<dbReference type="FunFam" id="1.20.140.10:FF:000001">
    <property type="entry name" value="Acyl-CoA dehydrogenase"/>
    <property type="match status" value="1"/>
</dbReference>
<dbReference type="AlphaFoldDB" id="A0AAF3E9T2"/>
<dbReference type="GO" id="GO:0005737">
    <property type="term" value="C:cytoplasm"/>
    <property type="evidence" value="ECO:0007669"/>
    <property type="project" value="TreeGrafter"/>
</dbReference>
<comment type="cofactor">
    <cofactor evidence="1 7">
        <name>FAD</name>
        <dbReference type="ChEBI" id="CHEBI:57692"/>
    </cofactor>
</comment>
<dbReference type="PANTHER" id="PTHR48083:SF6">
    <property type="entry name" value="ACYL-COA DEHYDROGENASE 6"/>
    <property type="match status" value="1"/>
</dbReference>
<keyword evidence="4 7" id="KW-0274">FAD</keyword>
<dbReference type="Pfam" id="PF00441">
    <property type="entry name" value="Acyl-CoA_dh_1"/>
    <property type="match status" value="1"/>
</dbReference>
<keyword evidence="5 7" id="KW-0560">Oxidoreductase</keyword>
<feature type="domain" description="Acyl-CoA oxidase/dehydrogenase middle" evidence="9">
    <location>
        <begin position="140"/>
        <end position="235"/>
    </location>
</feature>
<dbReference type="PROSITE" id="PS00072">
    <property type="entry name" value="ACYL_COA_DH_1"/>
    <property type="match status" value="1"/>
</dbReference>